<keyword evidence="2" id="KW-1185">Reference proteome</keyword>
<dbReference type="RefSeq" id="WP_132380389.1">
    <property type="nucleotide sequence ID" value="NZ_DAIQXH010000081.1"/>
</dbReference>
<dbReference type="NCBIfam" id="TIGR00099">
    <property type="entry name" value="Cof-subfamily"/>
    <property type="match status" value="1"/>
</dbReference>
<sequence length="270" mass="30148">MRRKLLAMDLDGTAVCDDYSMGKLSREAIARARALGHIIAFVSGRRDIDMLTMGEEQWGVDYHILNTGGKILRCHDKNILYNKLITPEVCKSLITYCLNQGLQLQICSGLTWQVTCMTEETMEYAKDVGVIPEIIGSLNETDWQNGLEGFMATRDWDGVAEYIDAFLPQVYYVNSEPGCIDIMAAGISKWEGIQILAEHLGIRHEDIITAGNYYNDIDMLQHAAVGIAVANSLEPVKAEADYITENDNNHDAVAEIISKMLDHKFDIPLS</sequence>
<dbReference type="Gene3D" id="3.30.1240.10">
    <property type="match status" value="1"/>
</dbReference>
<dbReference type="EMBL" id="SLZZ01000008">
    <property type="protein sequence ID" value="TCS79432.1"/>
    <property type="molecule type" value="Genomic_DNA"/>
</dbReference>
<dbReference type="InterPro" id="IPR000150">
    <property type="entry name" value="Cof"/>
</dbReference>
<dbReference type="AlphaFoldDB" id="A0A4V2URZ1"/>
<evidence type="ECO:0000313" key="2">
    <source>
        <dbReference type="Proteomes" id="UP000295726"/>
    </source>
</evidence>
<evidence type="ECO:0000313" key="1">
    <source>
        <dbReference type="EMBL" id="TCS79432.1"/>
    </source>
</evidence>
<dbReference type="SUPFAM" id="SSF56784">
    <property type="entry name" value="HAD-like"/>
    <property type="match status" value="1"/>
</dbReference>
<dbReference type="Pfam" id="PF08282">
    <property type="entry name" value="Hydrolase_3"/>
    <property type="match status" value="1"/>
</dbReference>
<organism evidence="1 2">
    <name type="scientific">Muricomes intestini</name>
    <dbReference type="NCBI Taxonomy" id="1796634"/>
    <lineage>
        <taxon>Bacteria</taxon>
        <taxon>Bacillati</taxon>
        <taxon>Bacillota</taxon>
        <taxon>Clostridia</taxon>
        <taxon>Lachnospirales</taxon>
        <taxon>Lachnospiraceae</taxon>
        <taxon>Muricomes</taxon>
    </lineage>
</organism>
<dbReference type="InterPro" id="IPR023214">
    <property type="entry name" value="HAD_sf"/>
</dbReference>
<dbReference type="InterPro" id="IPR036412">
    <property type="entry name" value="HAD-like_sf"/>
</dbReference>
<reference evidence="1 2" key="1">
    <citation type="submission" date="2019-03" db="EMBL/GenBank/DDBJ databases">
        <title>Genomic Encyclopedia of Type Strains, Phase IV (KMG-IV): sequencing the most valuable type-strain genomes for metagenomic binning, comparative biology and taxonomic classification.</title>
        <authorList>
            <person name="Goeker M."/>
        </authorList>
    </citation>
    <scope>NUCLEOTIDE SEQUENCE [LARGE SCALE GENOMIC DNA]</scope>
    <source>
        <strain evidence="1 2">DSM 29489</strain>
    </source>
</reference>
<dbReference type="Proteomes" id="UP000295726">
    <property type="component" value="Unassembled WGS sequence"/>
</dbReference>
<dbReference type="Gene3D" id="3.40.50.1000">
    <property type="entry name" value="HAD superfamily/HAD-like"/>
    <property type="match status" value="1"/>
</dbReference>
<dbReference type="PANTHER" id="PTHR10000">
    <property type="entry name" value="PHOSPHOSERINE PHOSPHATASE"/>
    <property type="match status" value="1"/>
</dbReference>
<proteinExistence type="predicted"/>
<dbReference type="GO" id="GO:0005829">
    <property type="term" value="C:cytosol"/>
    <property type="evidence" value="ECO:0007669"/>
    <property type="project" value="TreeGrafter"/>
</dbReference>
<evidence type="ECO:0008006" key="3">
    <source>
        <dbReference type="Google" id="ProtNLM"/>
    </source>
</evidence>
<dbReference type="GO" id="GO:0000287">
    <property type="term" value="F:magnesium ion binding"/>
    <property type="evidence" value="ECO:0007669"/>
    <property type="project" value="TreeGrafter"/>
</dbReference>
<accession>A0A4V2URZ1</accession>
<dbReference type="PANTHER" id="PTHR10000:SF8">
    <property type="entry name" value="HAD SUPERFAMILY HYDROLASE-LIKE, TYPE 3"/>
    <property type="match status" value="1"/>
</dbReference>
<dbReference type="GO" id="GO:0016791">
    <property type="term" value="F:phosphatase activity"/>
    <property type="evidence" value="ECO:0007669"/>
    <property type="project" value="TreeGrafter"/>
</dbReference>
<protein>
    <recommendedName>
        <fullName evidence="3">Cof subfamily protein (Haloacid dehalogenase superfamily)/HAD superfamily hydrolase (TIGR01484 family)</fullName>
    </recommendedName>
</protein>
<gene>
    <name evidence="1" type="ORF">EDD59_10812</name>
</gene>
<name>A0A4V2URZ1_9FIRM</name>
<dbReference type="OrthoDB" id="9781413at2"/>
<comment type="caution">
    <text evidence="1">The sequence shown here is derived from an EMBL/GenBank/DDBJ whole genome shotgun (WGS) entry which is preliminary data.</text>
</comment>